<feature type="region of interest" description="Disordered" evidence="1">
    <location>
        <begin position="1"/>
        <end position="21"/>
    </location>
</feature>
<keyword evidence="3" id="KW-1185">Reference proteome</keyword>
<dbReference type="STRING" id="1576369.SAMN05421753_101121"/>
<dbReference type="Proteomes" id="UP000199518">
    <property type="component" value="Unassembled WGS sequence"/>
</dbReference>
<protein>
    <submittedName>
        <fullName evidence="2">Uncharacterized protein</fullName>
    </submittedName>
</protein>
<evidence type="ECO:0000313" key="3">
    <source>
        <dbReference type="Proteomes" id="UP000199518"/>
    </source>
</evidence>
<reference evidence="3" key="1">
    <citation type="submission" date="2016-10" db="EMBL/GenBank/DDBJ databases">
        <authorList>
            <person name="Varghese N."/>
            <person name="Submissions S."/>
        </authorList>
    </citation>
    <scope>NUCLEOTIDE SEQUENCE [LARGE SCALE GENOMIC DNA]</scope>
    <source>
        <strain evidence="3">DSM 26348</strain>
    </source>
</reference>
<proteinExistence type="predicted"/>
<name>A0A1I3AY67_9PLAN</name>
<organism evidence="2 3">
    <name type="scientific">Planctomicrobium piriforme</name>
    <dbReference type="NCBI Taxonomy" id="1576369"/>
    <lineage>
        <taxon>Bacteria</taxon>
        <taxon>Pseudomonadati</taxon>
        <taxon>Planctomycetota</taxon>
        <taxon>Planctomycetia</taxon>
        <taxon>Planctomycetales</taxon>
        <taxon>Planctomycetaceae</taxon>
        <taxon>Planctomicrobium</taxon>
    </lineage>
</organism>
<evidence type="ECO:0000256" key="1">
    <source>
        <dbReference type="SAM" id="MobiDB-lite"/>
    </source>
</evidence>
<dbReference type="EMBL" id="FOQD01000001">
    <property type="protein sequence ID" value="SFH54993.1"/>
    <property type="molecule type" value="Genomic_DNA"/>
</dbReference>
<evidence type="ECO:0000313" key="2">
    <source>
        <dbReference type="EMBL" id="SFH54993.1"/>
    </source>
</evidence>
<accession>A0A1I3AY67</accession>
<dbReference type="AlphaFoldDB" id="A0A1I3AY67"/>
<gene>
    <name evidence="2" type="ORF">SAMN05421753_101121</name>
</gene>
<feature type="compositionally biased region" description="Basic and acidic residues" evidence="1">
    <location>
        <begin position="1"/>
        <end position="12"/>
    </location>
</feature>
<dbReference type="RefSeq" id="WP_092046911.1">
    <property type="nucleotide sequence ID" value="NZ_FOQD01000001.1"/>
</dbReference>
<sequence>MKFGEEIGKASDDQPDNESESVNPVLIACRDSAAPDEIEYAIFVRNKVREGRQAFASGKYFSAADARLQMREWLN</sequence>